<feature type="signal peptide" evidence="1">
    <location>
        <begin position="1"/>
        <end position="25"/>
    </location>
</feature>
<gene>
    <name evidence="2" type="ORF">E3N88_39169</name>
</gene>
<dbReference type="PANTHER" id="PTHR33881:SF10">
    <property type="entry name" value="SLIT HOMOLOG 2 PROTEIN-LIKE"/>
    <property type="match status" value="1"/>
</dbReference>
<reference evidence="2 3" key="1">
    <citation type="submission" date="2019-05" db="EMBL/GenBank/DDBJ databases">
        <title>Mikania micrantha, genome provides insights into the molecular mechanism of rapid growth.</title>
        <authorList>
            <person name="Liu B."/>
        </authorList>
    </citation>
    <scope>NUCLEOTIDE SEQUENCE [LARGE SCALE GENOMIC DNA]</scope>
    <source>
        <strain evidence="2">NLD-2019</strain>
        <tissue evidence="2">Leaf</tissue>
    </source>
</reference>
<protein>
    <recommendedName>
        <fullName evidence="4">EGF-like domain-containing protein</fullName>
    </recommendedName>
</protein>
<keyword evidence="1" id="KW-0732">Signal</keyword>
<evidence type="ECO:0000256" key="1">
    <source>
        <dbReference type="SAM" id="SignalP"/>
    </source>
</evidence>
<dbReference type="AlphaFoldDB" id="A0A5N6LYL0"/>
<accession>A0A5N6LYL0</accession>
<comment type="caution">
    <text evidence="2">The sequence shown here is derived from an EMBL/GenBank/DDBJ whole genome shotgun (WGS) entry which is preliminary data.</text>
</comment>
<name>A0A5N6LYL0_9ASTR</name>
<organism evidence="2 3">
    <name type="scientific">Mikania micrantha</name>
    <name type="common">bitter vine</name>
    <dbReference type="NCBI Taxonomy" id="192012"/>
    <lineage>
        <taxon>Eukaryota</taxon>
        <taxon>Viridiplantae</taxon>
        <taxon>Streptophyta</taxon>
        <taxon>Embryophyta</taxon>
        <taxon>Tracheophyta</taxon>
        <taxon>Spermatophyta</taxon>
        <taxon>Magnoliopsida</taxon>
        <taxon>eudicotyledons</taxon>
        <taxon>Gunneridae</taxon>
        <taxon>Pentapetalae</taxon>
        <taxon>asterids</taxon>
        <taxon>campanulids</taxon>
        <taxon>Asterales</taxon>
        <taxon>Asteraceae</taxon>
        <taxon>Asteroideae</taxon>
        <taxon>Heliantheae alliance</taxon>
        <taxon>Eupatorieae</taxon>
        <taxon>Mikania</taxon>
    </lineage>
</organism>
<evidence type="ECO:0008006" key="4">
    <source>
        <dbReference type="Google" id="ProtNLM"/>
    </source>
</evidence>
<dbReference type="Proteomes" id="UP000326396">
    <property type="component" value="Linkage Group LG8"/>
</dbReference>
<sequence>MASFISSLASTSLILLVLVIQPSMAEFDFNMPPLHSPFSDKLCDEINCGKGNCTLDYSKPFSFTCKCEPGWRRTRSSDSEDLHEFLPCVIPNCTLDYSCMPAPPPIGPIPPIPFNSSLFDPCYWTYCGEGTCNKDDTFKHTCECKPGYANLMNITHFPCFSSCAIGNDCSRLGVRLLNSTSPSGSSQDGSQGTRFLSGGFHWIGIIVTSIAMALWN</sequence>
<dbReference type="PANTHER" id="PTHR33881">
    <property type="entry name" value="NEUROGENIC LOCUS NOTCH-LIKE PROTEIN"/>
    <property type="match status" value="1"/>
</dbReference>
<dbReference type="EMBL" id="SZYD01000018">
    <property type="protein sequence ID" value="KAD2805792.1"/>
    <property type="molecule type" value="Genomic_DNA"/>
</dbReference>
<feature type="chain" id="PRO_5024464356" description="EGF-like domain-containing protein" evidence="1">
    <location>
        <begin position="26"/>
        <end position="216"/>
    </location>
</feature>
<proteinExistence type="predicted"/>
<dbReference type="OrthoDB" id="1914642at2759"/>
<evidence type="ECO:0000313" key="3">
    <source>
        <dbReference type="Proteomes" id="UP000326396"/>
    </source>
</evidence>
<keyword evidence="3" id="KW-1185">Reference proteome</keyword>
<evidence type="ECO:0000313" key="2">
    <source>
        <dbReference type="EMBL" id="KAD2805792.1"/>
    </source>
</evidence>